<dbReference type="EMBL" id="MDSL01000137">
    <property type="protein sequence ID" value="PPT91787.1"/>
    <property type="molecule type" value="Genomic_DNA"/>
</dbReference>
<protein>
    <submittedName>
        <fullName evidence="1">Uncharacterized protein</fullName>
    </submittedName>
</protein>
<sequence>MKYLNWIESSGGPLVLLHRDLVPVWCGSTGSLVDADATDYTRACDVIDELGVIDVGSRQALVLGDEPDRTALTKRGKSVFIIRWRWAPSEGDLLEELRDGLDALDFCSSGSFLTMPGTHLLFDSALAGTYADESSVVELDAAQFSLSSAYLHPRKDICALIHRLQEHSADFG</sequence>
<organism evidence="1 2">
    <name type="scientific">Xanthomonas arboricola pv. guizotiae</name>
    <dbReference type="NCBI Taxonomy" id="487867"/>
    <lineage>
        <taxon>Bacteria</taxon>
        <taxon>Pseudomonadati</taxon>
        <taxon>Pseudomonadota</taxon>
        <taxon>Gammaproteobacteria</taxon>
        <taxon>Lysobacterales</taxon>
        <taxon>Lysobacteraceae</taxon>
        <taxon>Xanthomonas</taxon>
    </lineage>
</organism>
<name>A0A2S6ZHR5_9XANT</name>
<dbReference type="Pfam" id="PF15589">
    <property type="entry name" value="Imm21"/>
    <property type="match status" value="1"/>
</dbReference>
<proteinExistence type="predicted"/>
<comment type="caution">
    <text evidence="1">The sequence shown here is derived from an EMBL/GenBank/DDBJ whole genome shotgun (WGS) entry which is preliminary data.</text>
</comment>
<accession>A0A2S6ZHR5</accession>
<dbReference type="RefSeq" id="WP_104564697.1">
    <property type="nucleotide sequence ID" value="NZ_MDSK01000104.1"/>
</dbReference>
<dbReference type="InterPro" id="IPR028961">
    <property type="entry name" value="Imm21"/>
</dbReference>
<evidence type="ECO:0000313" key="1">
    <source>
        <dbReference type="EMBL" id="PPT91787.1"/>
    </source>
</evidence>
<gene>
    <name evidence="1" type="ORF">XarbCFBP7409_21220</name>
</gene>
<reference evidence="1 2" key="1">
    <citation type="submission" date="2016-08" db="EMBL/GenBank/DDBJ databases">
        <title>Evolution of the type three secretion system and type three effector repertoires in Xanthomonas.</title>
        <authorList>
            <person name="Merda D."/>
            <person name="Briand M."/>
            <person name="Bosis E."/>
            <person name="Rousseau C."/>
            <person name="Portier P."/>
            <person name="Jacques M.-A."/>
            <person name="Fischer-Le Saux M."/>
        </authorList>
    </citation>
    <scope>NUCLEOTIDE SEQUENCE [LARGE SCALE GENOMIC DNA]</scope>
    <source>
        <strain evidence="1 2">CFBP 7409</strain>
    </source>
</reference>
<dbReference type="Proteomes" id="UP000238049">
    <property type="component" value="Unassembled WGS sequence"/>
</dbReference>
<dbReference type="AlphaFoldDB" id="A0A2S6ZHR5"/>
<evidence type="ECO:0000313" key="2">
    <source>
        <dbReference type="Proteomes" id="UP000238049"/>
    </source>
</evidence>